<evidence type="ECO:0000256" key="8">
    <source>
        <dbReference type="SAM" id="MobiDB-lite"/>
    </source>
</evidence>
<evidence type="ECO:0000256" key="3">
    <source>
        <dbReference type="ARBA" id="ARBA00022670"/>
    </source>
</evidence>
<dbReference type="SMART" id="SM00736">
    <property type="entry name" value="CADG"/>
    <property type="match status" value="2"/>
</dbReference>
<comment type="similarity">
    <text evidence="7">Belongs to the peptidase S8 family.</text>
</comment>
<evidence type="ECO:0000256" key="1">
    <source>
        <dbReference type="ARBA" id="ARBA00004613"/>
    </source>
</evidence>
<comment type="caution">
    <text evidence="10">The sequence shown here is derived from an EMBL/GenBank/DDBJ whole genome shotgun (WGS) entry which is preliminary data.</text>
</comment>
<dbReference type="GO" id="GO:0005509">
    <property type="term" value="F:calcium ion binding"/>
    <property type="evidence" value="ECO:0007669"/>
    <property type="project" value="InterPro"/>
</dbReference>
<dbReference type="InterPro" id="IPR013783">
    <property type="entry name" value="Ig-like_fold"/>
</dbReference>
<protein>
    <recommendedName>
        <fullName evidence="9">P/Homo B domain-containing protein</fullName>
    </recommendedName>
</protein>
<evidence type="ECO:0000256" key="6">
    <source>
        <dbReference type="ARBA" id="ARBA00022837"/>
    </source>
</evidence>
<dbReference type="InterPro" id="IPR018511">
    <property type="entry name" value="Hemolysin-typ_Ca-bd_CS"/>
</dbReference>
<evidence type="ECO:0000313" key="10">
    <source>
        <dbReference type="EMBL" id="OAJ50918.1"/>
    </source>
</evidence>
<feature type="domain" description="P/Homo B" evidence="9">
    <location>
        <begin position="1178"/>
        <end position="1321"/>
    </location>
</feature>
<evidence type="ECO:0000256" key="5">
    <source>
        <dbReference type="ARBA" id="ARBA00022825"/>
    </source>
</evidence>
<name>A0A9X5QNG9_PSEMA</name>
<dbReference type="InterPro" id="IPR015919">
    <property type="entry name" value="Cadherin-like_sf"/>
</dbReference>
<dbReference type="Gene3D" id="2.60.120.260">
    <property type="entry name" value="Galactose-binding domain-like"/>
    <property type="match status" value="1"/>
</dbReference>
<dbReference type="PRINTS" id="PR00313">
    <property type="entry name" value="CABNDNGRPT"/>
</dbReference>
<dbReference type="InterPro" id="IPR006644">
    <property type="entry name" value="Cadg"/>
</dbReference>
<dbReference type="Pfam" id="PF05345">
    <property type="entry name" value="He_PIG"/>
    <property type="match status" value="2"/>
</dbReference>
<evidence type="ECO:0000259" key="9">
    <source>
        <dbReference type="PROSITE" id="PS51829"/>
    </source>
</evidence>
<dbReference type="Gene3D" id="2.60.40.3440">
    <property type="match status" value="1"/>
</dbReference>
<dbReference type="Proteomes" id="UP000077563">
    <property type="component" value="Unassembled WGS sequence"/>
</dbReference>
<gene>
    <name evidence="10" type="ORF">AO064_08695</name>
</gene>
<dbReference type="GO" id="GO:0006508">
    <property type="term" value="P:proteolysis"/>
    <property type="evidence" value="ECO:0007669"/>
    <property type="project" value="UniProtKB-KW"/>
</dbReference>
<dbReference type="InterPro" id="IPR041690">
    <property type="entry name" value="Cadherin_5"/>
</dbReference>
<comment type="caution">
    <text evidence="7">Lacks conserved residue(s) required for the propagation of feature annotation.</text>
</comment>
<dbReference type="InterPro" id="IPR008979">
    <property type="entry name" value="Galactose-bd-like_sf"/>
</dbReference>
<dbReference type="InterPro" id="IPR001343">
    <property type="entry name" value="Hemolysn_Ca-bd"/>
</dbReference>
<keyword evidence="6" id="KW-0106">Calcium</keyword>
<dbReference type="InterPro" id="IPR010566">
    <property type="entry name" value="Haemolys_ca-bd"/>
</dbReference>
<dbReference type="PROSITE" id="PS00330">
    <property type="entry name" value="HEMOLYSIN_CALCIUM"/>
    <property type="match status" value="18"/>
</dbReference>
<evidence type="ECO:0000313" key="11">
    <source>
        <dbReference type="Proteomes" id="UP000077563"/>
    </source>
</evidence>
<dbReference type="EMBL" id="LKEG01000015">
    <property type="protein sequence ID" value="OAJ50918.1"/>
    <property type="molecule type" value="Genomic_DNA"/>
</dbReference>
<comment type="subcellular location">
    <subcellularLocation>
        <location evidence="1">Secreted</location>
    </subcellularLocation>
</comment>
<feature type="region of interest" description="Disordered" evidence="8">
    <location>
        <begin position="2531"/>
        <end position="2554"/>
    </location>
</feature>
<dbReference type="Pfam" id="PF01483">
    <property type="entry name" value="P_proprotein"/>
    <property type="match status" value="1"/>
</dbReference>
<dbReference type="InterPro" id="IPR050557">
    <property type="entry name" value="RTX_toxin/Mannuronan_C5-epim"/>
</dbReference>
<dbReference type="InterPro" id="IPR011049">
    <property type="entry name" value="Serralysin-like_metalloprot_C"/>
</dbReference>
<reference evidence="10 11" key="1">
    <citation type="submission" date="2015-09" db="EMBL/GenBank/DDBJ databases">
        <title>Genome sequence of Pseudomonas marginalis ICMP 3553.</title>
        <authorList>
            <person name="Visnovsky S."/>
            <person name="Lu A."/>
            <person name="Panda P."/>
            <person name="Pitman A."/>
        </authorList>
    </citation>
    <scope>NUCLEOTIDE SEQUENCE [LARGE SCALE GENOMIC DNA]</scope>
    <source>
        <strain evidence="10 11">ICMP 3553</strain>
    </source>
</reference>
<dbReference type="Pfam" id="PF00353">
    <property type="entry name" value="HemolysinCabind"/>
    <property type="match status" value="19"/>
</dbReference>
<keyword evidence="4" id="KW-0378">Hydrolase</keyword>
<evidence type="ECO:0000256" key="4">
    <source>
        <dbReference type="ARBA" id="ARBA00022801"/>
    </source>
</evidence>
<dbReference type="GO" id="GO:0016020">
    <property type="term" value="C:membrane"/>
    <property type="evidence" value="ECO:0007669"/>
    <property type="project" value="InterPro"/>
</dbReference>
<dbReference type="InterPro" id="IPR002884">
    <property type="entry name" value="P_dom"/>
</dbReference>
<dbReference type="Pfam" id="PF17892">
    <property type="entry name" value="Cadherin_5"/>
    <property type="match status" value="1"/>
</dbReference>
<feature type="compositionally biased region" description="Basic and acidic residues" evidence="8">
    <location>
        <begin position="2531"/>
        <end position="2540"/>
    </location>
</feature>
<dbReference type="Gene3D" id="3.40.50.200">
    <property type="entry name" value="Peptidase S8/S53 domain"/>
    <property type="match status" value="1"/>
</dbReference>
<keyword evidence="3" id="KW-0645">Protease</keyword>
<dbReference type="PROSITE" id="PS51829">
    <property type="entry name" value="P_HOMO_B"/>
    <property type="match status" value="1"/>
</dbReference>
<dbReference type="Gene3D" id="2.150.10.10">
    <property type="entry name" value="Serralysin-like metalloprotease, C-terminal"/>
    <property type="match status" value="12"/>
</dbReference>
<dbReference type="InterPro" id="IPR023828">
    <property type="entry name" value="Peptidase_S8_Ser-AS"/>
</dbReference>
<dbReference type="PANTHER" id="PTHR38340:SF1">
    <property type="entry name" value="S-LAYER PROTEIN"/>
    <property type="match status" value="1"/>
</dbReference>
<dbReference type="SUPFAM" id="SSF52743">
    <property type="entry name" value="Subtilisin-like"/>
    <property type="match status" value="1"/>
</dbReference>
<dbReference type="GO" id="GO:0005576">
    <property type="term" value="C:extracellular region"/>
    <property type="evidence" value="ECO:0007669"/>
    <property type="project" value="UniProtKB-SubCell"/>
</dbReference>
<dbReference type="Pfam" id="PF06594">
    <property type="entry name" value="HCBP_related"/>
    <property type="match status" value="6"/>
</dbReference>
<dbReference type="GO" id="GO:0004252">
    <property type="term" value="F:serine-type endopeptidase activity"/>
    <property type="evidence" value="ECO:0007669"/>
    <property type="project" value="InterPro"/>
</dbReference>
<organism evidence="10 11">
    <name type="scientific">Pseudomonas marginalis</name>
    <name type="common">Pseudomonas panacis</name>
    <dbReference type="NCBI Taxonomy" id="298"/>
    <lineage>
        <taxon>Bacteria</taxon>
        <taxon>Pseudomonadati</taxon>
        <taxon>Pseudomonadota</taxon>
        <taxon>Gammaproteobacteria</taxon>
        <taxon>Pseudomonadales</taxon>
        <taxon>Pseudomonadaceae</taxon>
        <taxon>Pseudomonas</taxon>
    </lineage>
</organism>
<dbReference type="InterPro" id="IPR000209">
    <property type="entry name" value="Peptidase_S8/S53_dom"/>
</dbReference>
<keyword evidence="5" id="KW-0720">Serine protease</keyword>
<dbReference type="PROSITE" id="PS51892">
    <property type="entry name" value="SUBTILASE"/>
    <property type="match status" value="1"/>
</dbReference>
<dbReference type="Gene3D" id="2.60.40.10">
    <property type="entry name" value="Immunoglobulins"/>
    <property type="match status" value="2"/>
</dbReference>
<dbReference type="SUPFAM" id="SSF51120">
    <property type="entry name" value="beta-Roll"/>
    <property type="match status" value="11"/>
</dbReference>
<accession>A0A9X5QNG9</accession>
<keyword evidence="2" id="KW-0964">Secreted</keyword>
<evidence type="ECO:0000256" key="7">
    <source>
        <dbReference type="PROSITE-ProRule" id="PRU01240"/>
    </source>
</evidence>
<dbReference type="SUPFAM" id="SSF49785">
    <property type="entry name" value="Galactose-binding domain-like"/>
    <property type="match status" value="1"/>
</dbReference>
<evidence type="ECO:0000256" key="2">
    <source>
        <dbReference type="ARBA" id="ARBA00022525"/>
    </source>
</evidence>
<sequence length="3224" mass="333917">MLVNDLSDQDNVLSLKFAALMLQEGQAFYSSRASSAWSSYDQDTQDAVLITYYNNGKEWATERADKFAAESPGAQYAPKPGGGVSGGEVYLENAEQIKKYVGVVSIPAVSDNFFQLNINNAGAVIEKGATDHEQSAAQVADGLVRSGGGWAITYDPNKLNVNQMQGSWVNNTFAAAATQILADGYRPGNVNTVKEVFDFSLRGASNGISFGSNSGQAGAWLNSGNAQARLTLPTDPLVLDLNGDGVRLTDYLSNPVLFDVDNDGSSLEETGWVSAQDGIVVVDRNNNGKIDNISETLSEYFGGAAGAGGNTGEKPFANGFAALKSLDSNGDNLFDNRDDAWSSVKVWVDANHDGKSWVDSNGNNAVDAGEASEVRTLGELGITSINLANIVQNGEVRDGNEVLARGTFVQNGINKEAIAANFLANPNGHTFSASGNGTVVSTQGGGEVAPVSAYASSSTSGETIDVAQKGVSNASGGVGRDVLLGDAGSNWLAGGQGSDSFHAGAGDDVLLIDADDLAVNIHGGAGTDIVQVIGDRGVTLNLTEAEIEIAQGGRGNDVFIAGGHSTVYMRGGEGDDVLVGGSANDALSGEDGDDFINGGAGNDVLRGHRGRDQLMGGEGNDLIDGGLEDDNLSGGAGDDVLIGGEGDDTISGGDGVDVIELSGDFSDYRITRTAEGVWISDTVAGRDGTDFLQNVEKANFKNLKLVEIPTATSEGMESALLVKDVLSKDKSGVEFERTSAHLIGKEQLLQNDIDWQHDALHITGLFDVVGGTAVVTQAGDVLFTPDATFTGIMGFKYTVADAKGNEASTIINMGTGESATMRAAVYLKTSDLPDDPLVTDQWYLSQANILPVWKDYTGKGVRIAEIETNSPFGTTKEILDYRHADLKDNIDQNWLANATPGQMAGEGSGGKFSDHATLVAGVMVAARNGEGSVGVAYDATVAGYWVNKDDFSNMSHMYEYDVVNHSWGSNFHFDLKFSPTELGTLPTAYHQAIDEGRHGLGTVIVTAGGNDREKGGNTNYSNVSNTRSSIVVGAINATTDLGALQLGGKPFSSPGASILVSAPGSNVTSTSRLVQNDNGSTFGGDTSVSQGTSFAAPIVSGIVALMLEANPELGYRDVQQILAISARKVNDPTTSWQTNGSQNWNGGGMHVSHDYGYGEVDALAAVRLAETWNTQQTLGNELRLTTPLESGALNRAITDGQGAGISHSLTMGAADILAEHVEVKVNLSHARPGDLILKLISPSGTESILMNRPGKAPGSAATDRGNADFNGQNTLNYVFGTTLLRGEAVQGNWTLQVIDSVTGDTGTLNSWSLNVYGKGDTIDDQYVYTNEYAQLAALGGRNALDDTDGGQDTINAAAISSASVIDLSKGEATLAGAHLAIANAAQIEHLIGGEFADTLIGNAADNHLSGGRGGDVLSGGAGVDTLIGGKGNDTLTGGADTDYFVIDKAAGDVDTITDFVVGTDRIVLSGFDADVYTTATITQQGADTRLSLADGQVLLLKNVQSEGLTLRNFVNIPDGVRLSQLERASGYGFGVSGASTERNLPDVTGGFLYWTNDSGERVFGGIGADTIVGGQGDDVLVGESSTASTVGGNDIISGGEGYDVIRGGAGDDVLRGDVGLDYLGGDAGNDVLYLEGDQAVEDHAFTTLLSPNINLSGAATHTGASVAGGAGNDRFVLVEDLLASASQGIMGNLIDDFEVTNPNEKIDLSQIRAVHSFAELNFSTVTVDGEQYLRVWLGTMASGTQYITLKGVTAGQLSATNFIFGQAVTQPKVLLSGTGANDLLIGDAGGNTLDGGAGADVLEGRMGDDTYIVDNAGDVIKEVVGGGYDVVKSSVSHVLASEVESLQLLGSAAINGTGNELSNRLVGNSANNILNGAGGSDVMIGGLGDDTYVVDDGSDRIVESEGAGTDTVNSSVSFTLANHLENLGLTGTAAINATGNAANNVLRGNVADNRLDGAQGADRMIGGLGNDTYFVDNAGDAVVEDLNGGNDQIISTIDYTLAANVEALTLSGPALNASGNELSNELIGNERNNRLYGAAGNDFLQGGRGDDRYVFGVGHGQDHISEDLDAAGGIDTIVFEAGIKESDVAVDHSAQGMVLRLNDGQQIISGWTAARGHSVERIEFANGTVWNTATLSTQANRAPTVSTAIVDQTVAEDSAFVLTLAANAFVDADTGDALQLSATLADGKPLPAWLSFDAKTRTFSGTPGNDAVGDVAIRVTATDKAGLSVSDGFAVQISKTNDAPVLVKAIADQSVVEGAPLTFALPATTFTDIDAGDRLTYQATLANGSALPAWLVFDAATRTFSGTPTQAGSVSVKVLAVDLSAAVASDVFDIVINAQAVTNGTAAADSLNGDASGNVINGLGGDDSIYGRDGNDVLNGGDGADWIYGGNGNDTLDGGAGNDNLRGDVGNDTYRFYRGMGQDSVTDFDSTVGNVDTIKVAADIAPADVIVSRDQTYLTLAIKGTTDKLSITFFNSSNYIVERVEFADGTVWGIDVLKQMTKGVASSGADTLYGDSGADVLDGLEGDDKVYGEAGDDRLEGGAGNDSLGGGDGNDILNGGAGNDYLSGDNGNDRLDGGVGSDQLSGGAGNDTYLFYRGMGQDRISEFDSTAGNSDTIKVAADINPDDVIVKREGSDVYLTIKNTTDRMTIYSYTDANYQVERVEFVDGTVWSVSDLKRLSVEVATHGADTLIGDEANDRLDGLDGDDKLSGLAGNDVLNGGAGQDTLDGGMGLDTLDGGAGNDLLYGGSGNDTYLFQRGGGQDLISDRDWTRGNLDVIKLAQGISPSDIKVARVGYNLELTILGTTDKLTVNEWFLSTDSQVEQVQFDDGTLWDAATLTTLSKGVASEGNDVLQGDESSADILNGLGGDDSLYGLSGNDTLNGGAGSDKLFGGAGMDTLDGGAGNDSLYGDAGNDTYLFYRGVGQDWISDYDSSVGNLDTIKVGAGLKPSDIQLSRDASNLYLGIAGTTDKLTASSWFSNSAYRIEQIQFDDGTLWNADTIKSMTKGTATAGNDALFGEDALADSLSGLDGDDKLYGLGGNDTLSGGNGADELQGDAGSDTLLGGAGDDRLYGGTGADTLVGGTGNDQLSGDRGNDLYRFERGDGQDDIDDFDPDANTDVLQFGAGISANQLWFSKNGNDLEVSVIGTADKVTISSWSFWGPGTWEKAQHIEQFRTADGKVLLENQVDQLVGAMAAFAPPAPGETSLPQNYQTSLNAVIASNWQ</sequence>
<dbReference type="InterPro" id="IPR036852">
    <property type="entry name" value="Peptidase_S8/S53_dom_sf"/>
</dbReference>
<dbReference type="PROSITE" id="PS00138">
    <property type="entry name" value="SUBTILASE_SER"/>
    <property type="match status" value="1"/>
</dbReference>
<dbReference type="SUPFAM" id="SSF49313">
    <property type="entry name" value="Cadherin-like"/>
    <property type="match status" value="2"/>
</dbReference>
<dbReference type="PANTHER" id="PTHR38340">
    <property type="entry name" value="S-LAYER PROTEIN"/>
    <property type="match status" value="1"/>
</dbReference>
<feature type="compositionally biased region" description="Gly residues" evidence="8">
    <location>
        <begin position="2541"/>
        <end position="2553"/>
    </location>
</feature>
<dbReference type="Pfam" id="PF00082">
    <property type="entry name" value="Peptidase_S8"/>
    <property type="match status" value="1"/>
</dbReference>
<proteinExistence type="inferred from homology"/>